<dbReference type="PANTHER" id="PTHR33384:SF22">
    <property type="match status" value="1"/>
</dbReference>
<accession>A0ABD3SJW3</accession>
<reference evidence="2 3" key="1">
    <citation type="submission" date="2024-12" db="EMBL/GenBank/DDBJ databases">
        <title>The unique morphological basis and parallel evolutionary history of personate flowers in Penstemon.</title>
        <authorList>
            <person name="Depatie T.H."/>
            <person name="Wessinger C.A."/>
        </authorList>
    </citation>
    <scope>NUCLEOTIDE SEQUENCE [LARGE SCALE GENOMIC DNA]</scope>
    <source>
        <strain evidence="2">WTNN_2</strain>
        <tissue evidence="2">Leaf</tissue>
    </source>
</reference>
<name>A0ABD3SJW3_9LAMI</name>
<sequence length="173" mass="18790">MKRDHKISPNPISLALFRSPSSSNLSLPVFLLLPRLEDRNPVTLKASENEQMPGTPEESLGRWLCSERRRLSKATNQHSEGCDSNVGTELLDIILTKVPSSPPFFTGSPPNRASNPVIQDEQFSNDHGSPLSSSSIHKTGGSVRVNCRPNLAPVRIEGFNCRGNGNSSISAMA</sequence>
<protein>
    <submittedName>
        <fullName evidence="2">Uncharacterized protein</fullName>
    </submittedName>
</protein>
<keyword evidence="3" id="KW-1185">Reference proteome</keyword>
<proteinExistence type="predicted"/>
<feature type="compositionally biased region" description="Polar residues" evidence="1">
    <location>
        <begin position="111"/>
        <end position="137"/>
    </location>
</feature>
<evidence type="ECO:0000313" key="2">
    <source>
        <dbReference type="EMBL" id="KAL3824787.1"/>
    </source>
</evidence>
<evidence type="ECO:0000313" key="3">
    <source>
        <dbReference type="Proteomes" id="UP001634393"/>
    </source>
</evidence>
<dbReference type="AlphaFoldDB" id="A0ABD3SJW3"/>
<gene>
    <name evidence="2" type="ORF">ACJIZ3_020816</name>
</gene>
<feature type="region of interest" description="Disordered" evidence="1">
    <location>
        <begin position="105"/>
        <end position="140"/>
    </location>
</feature>
<evidence type="ECO:0000256" key="1">
    <source>
        <dbReference type="SAM" id="MobiDB-lite"/>
    </source>
</evidence>
<dbReference type="Proteomes" id="UP001634393">
    <property type="component" value="Unassembled WGS sequence"/>
</dbReference>
<dbReference type="PANTHER" id="PTHR33384">
    <property type="entry name" value="EXPRESSED PROTEIN"/>
    <property type="match status" value="1"/>
</dbReference>
<organism evidence="2 3">
    <name type="scientific">Penstemon smallii</name>
    <dbReference type="NCBI Taxonomy" id="265156"/>
    <lineage>
        <taxon>Eukaryota</taxon>
        <taxon>Viridiplantae</taxon>
        <taxon>Streptophyta</taxon>
        <taxon>Embryophyta</taxon>
        <taxon>Tracheophyta</taxon>
        <taxon>Spermatophyta</taxon>
        <taxon>Magnoliopsida</taxon>
        <taxon>eudicotyledons</taxon>
        <taxon>Gunneridae</taxon>
        <taxon>Pentapetalae</taxon>
        <taxon>asterids</taxon>
        <taxon>lamiids</taxon>
        <taxon>Lamiales</taxon>
        <taxon>Plantaginaceae</taxon>
        <taxon>Cheloneae</taxon>
        <taxon>Penstemon</taxon>
    </lineage>
</organism>
<dbReference type="EMBL" id="JBJXBP010000006">
    <property type="protein sequence ID" value="KAL3824787.1"/>
    <property type="molecule type" value="Genomic_DNA"/>
</dbReference>
<comment type="caution">
    <text evidence="2">The sequence shown here is derived from an EMBL/GenBank/DDBJ whole genome shotgun (WGS) entry which is preliminary data.</text>
</comment>